<dbReference type="InterPro" id="IPR001971">
    <property type="entry name" value="Ribosomal_uS11"/>
</dbReference>
<keyword evidence="3" id="KW-0687">Ribonucleoprotein</keyword>
<dbReference type="OrthoDB" id="1654884at2759"/>
<name>A0A5M3MVB4_CONPW</name>
<dbReference type="GO" id="GO:0003735">
    <property type="term" value="F:structural constituent of ribosome"/>
    <property type="evidence" value="ECO:0007669"/>
    <property type="project" value="InterPro"/>
</dbReference>
<protein>
    <submittedName>
        <fullName evidence="4">Translational machinery component</fullName>
    </submittedName>
</protein>
<comment type="caution">
    <text evidence="4">The sequence shown here is derived from an EMBL/GenBank/DDBJ whole genome shotgun (WGS) entry which is preliminary data.</text>
</comment>
<dbReference type="SUPFAM" id="SSF53137">
    <property type="entry name" value="Translational machinery components"/>
    <property type="match status" value="1"/>
</dbReference>
<dbReference type="GeneID" id="19206868"/>
<sequence>NTKVYLNKPNGDWLGAWTGGSAGFKNSNRSSYEAGYQCAVQAFEAVRERAQVDPDSFTLSLVFKGNGQGREAVQKAFLSTEGDHVRSYVTSVEDRTSIKMGGTRAKKTR</sequence>
<reference evidence="5" key="1">
    <citation type="journal article" date="2012" name="Science">
        <title>The Paleozoic origin of enzymatic lignin decomposition reconstructed from 31 fungal genomes.</title>
        <authorList>
            <person name="Floudas D."/>
            <person name="Binder M."/>
            <person name="Riley R."/>
            <person name="Barry K."/>
            <person name="Blanchette R.A."/>
            <person name="Henrissat B."/>
            <person name="Martinez A.T."/>
            <person name="Otillar R."/>
            <person name="Spatafora J.W."/>
            <person name="Yadav J.S."/>
            <person name="Aerts A."/>
            <person name="Benoit I."/>
            <person name="Boyd A."/>
            <person name="Carlson A."/>
            <person name="Copeland A."/>
            <person name="Coutinho P.M."/>
            <person name="de Vries R.P."/>
            <person name="Ferreira P."/>
            <person name="Findley K."/>
            <person name="Foster B."/>
            <person name="Gaskell J."/>
            <person name="Glotzer D."/>
            <person name="Gorecki P."/>
            <person name="Heitman J."/>
            <person name="Hesse C."/>
            <person name="Hori C."/>
            <person name="Igarashi K."/>
            <person name="Jurgens J.A."/>
            <person name="Kallen N."/>
            <person name="Kersten P."/>
            <person name="Kohler A."/>
            <person name="Kuees U."/>
            <person name="Kumar T.K.A."/>
            <person name="Kuo A."/>
            <person name="LaButti K."/>
            <person name="Larrondo L.F."/>
            <person name="Lindquist E."/>
            <person name="Ling A."/>
            <person name="Lombard V."/>
            <person name="Lucas S."/>
            <person name="Lundell T."/>
            <person name="Martin R."/>
            <person name="McLaughlin D.J."/>
            <person name="Morgenstern I."/>
            <person name="Morin E."/>
            <person name="Murat C."/>
            <person name="Nagy L.G."/>
            <person name="Nolan M."/>
            <person name="Ohm R.A."/>
            <person name="Patyshakuliyeva A."/>
            <person name="Rokas A."/>
            <person name="Ruiz-Duenas F.J."/>
            <person name="Sabat G."/>
            <person name="Salamov A."/>
            <person name="Samejima M."/>
            <person name="Schmutz J."/>
            <person name="Slot J.C."/>
            <person name="St John F."/>
            <person name="Stenlid J."/>
            <person name="Sun H."/>
            <person name="Sun S."/>
            <person name="Syed K."/>
            <person name="Tsang A."/>
            <person name="Wiebenga A."/>
            <person name="Young D."/>
            <person name="Pisabarro A."/>
            <person name="Eastwood D.C."/>
            <person name="Martin F."/>
            <person name="Cullen D."/>
            <person name="Grigoriev I.V."/>
            <person name="Hibbett D.S."/>
        </authorList>
    </citation>
    <scope>NUCLEOTIDE SEQUENCE [LARGE SCALE GENOMIC DNA]</scope>
    <source>
        <strain evidence="5">RWD-64-598 SS2</strain>
    </source>
</reference>
<accession>A0A5M3MVB4</accession>
<evidence type="ECO:0000313" key="5">
    <source>
        <dbReference type="Proteomes" id="UP000053558"/>
    </source>
</evidence>
<evidence type="ECO:0000313" key="4">
    <source>
        <dbReference type="EMBL" id="EIW82531.1"/>
    </source>
</evidence>
<dbReference type="PIRSF" id="PIRSF002131">
    <property type="entry name" value="Ribosomal_S11"/>
    <property type="match status" value="1"/>
</dbReference>
<dbReference type="Proteomes" id="UP000053558">
    <property type="component" value="Unassembled WGS sequence"/>
</dbReference>
<keyword evidence="5" id="KW-1185">Reference proteome</keyword>
<dbReference type="KEGG" id="cput:CONPUDRAFT_39845"/>
<evidence type="ECO:0000256" key="3">
    <source>
        <dbReference type="ARBA" id="ARBA00023274"/>
    </source>
</evidence>
<feature type="non-terminal residue" evidence="4">
    <location>
        <position position="1"/>
    </location>
</feature>
<feature type="non-terminal residue" evidence="4">
    <location>
        <position position="109"/>
    </location>
</feature>
<dbReference type="EMBL" id="JH711577">
    <property type="protein sequence ID" value="EIW82531.1"/>
    <property type="molecule type" value="Genomic_DNA"/>
</dbReference>
<dbReference type="Gene3D" id="3.30.420.80">
    <property type="entry name" value="Ribosomal protein S11"/>
    <property type="match status" value="1"/>
</dbReference>
<evidence type="ECO:0000256" key="1">
    <source>
        <dbReference type="ARBA" id="ARBA00006194"/>
    </source>
</evidence>
<dbReference type="OMA" id="RPYYLHA"/>
<dbReference type="InterPro" id="IPR036967">
    <property type="entry name" value="Ribosomal_uS11_sf"/>
</dbReference>
<dbReference type="GO" id="GO:0006412">
    <property type="term" value="P:translation"/>
    <property type="evidence" value="ECO:0007669"/>
    <property type="project" value="InterPro"/>
</dbReference>
<keyword evidence="2" id="KW-0689">Ribosomal protein</keyword>
<dbReference type="GO" id="GO:0005840">
    <property type="term" value="C:ribosome"/>
    <property type="evidence" value="ECO:0007669"/>
    <property type="project" value="UniProtKB-KW"/>
</dbReference>
<dbReference type="GO" id="GO:1990904">
    <property type="term" value="C:ribonucleoprotein complex"/>
    <property type="evidence" value="ECO:0007669"/>
    <property type="project" value="UniProtKB-KW"/>
</dbReference>
<proteinExistence type="inferred from homology"/>
<dbReference type="RefSeq" id="XP_007767303.1">
    <property type="nucleotide sequence ID" value="XM_007769113.1"/>
</dbReference>
<comment type="similarity">
    <text evidence="1">Belongs to the universal ribosomal protein uS11 family.</text>
</comment>
<organism evidence="4 5">
    <name type="scientific">Coniophora puteana (strain RWD-64-598)</name>
    <name type="common">Brown rot fungus</name>
    <dbReference type="NCBI Taxonomy" id="741705"/>
    <lineage>
        <taxon>Eukaryota</taxon>
        <taxon>Fungi</taxon>
        <taxon>Dikarya</taxon>
        <taxon>Basidiomycota</taxon>
        <taxon>Agaricomycotina</taxon>
        <taxon>Agaricomycetes</taxon>
        <taxon>Agaricomycetidae</taxon>
        <taxon>Boletales</taxon>
        <taxon>Coniophorineae</taxon>
        <taxon>Coniophoraceae</taxon>
        <taxon>Coniophora</taxon>
    </lineage>
</organism>
<dbReference type="AlphaFoldDB" id="A0A5M3MVB4"/>
<evidence type="ECO:0000256" key="2">
    <source>
        <dbReference type="ARBA" id="ARBA00022980"/>
    </source>
</evidence>
<gene>
    <name evidence="4" type="ORF">CONPUDRAFT_39845</name>
</gene>